<dbReference type="PROSITE" id="PS52035">
    <property type="entry name" value="PEPTIDASE_M14"/>
    <property type="match status" value="1"/>
</dbReference>
<dbReference type="GO" id="GO:0004181">
    <property type="term" value="F:metallocarboxypeptidase activity"/>
    <property type="evidence" value="ECO:0007669"/>
    <property type="project" value="InterPro"/>
</dbReference>
<dbReference type="PANTHER" id="PTHR11705:SF91">
    <property type="entry name" value="FI01817P-RELATED"/>
    <property type="match status" value="1"/>
</dbReference>
<sequence>MALYLDIHSYGSLLLYGFGNGNLPPNALTVHVIGVNMVQAIDKVKWEENKNYQVGNVVHILYAASGGAMDYAVKAGAQFAYTFELPAYKNKDWLDGFLVDPDFIEQAGFETWEGIKVGARSVARSFSNRVQTV</sequence>
<dbReference type="SUPFAM" id="SSF53187">
    <property type="entry name" value="Zn-dependent exopeptidases"/>
    <property type="match status" value="1"/>
</dbReference>
<dbReference type="PANTHER" id="PTHR11705">
    <property type="entry name" value="PROTEASE FAMILY M14 CARBOXYPEPTIDASE A,B"/>
    <property type="match status" value="1"/>
</dbReference>
<accession>A0A9P0BV60</accession>
<evidence type="ECO:0000256" key="1">
    <source>
        <dbReference type="ARBA" id="ARBA00001947"/>
    </source>
</evidence>
<feature type="active site" description="Proton donor/acceptor" evidence="3">
    <location>
        <position position="84"/>
    </location>
</feature>
<evidence type="ECO:0000256" key="3">
    <source>
        <dbReference type="PROSITE-ProRule" id="PRU01379"/>
    </source>
</evidence>
<evidence type="ECO:0000259" key="4">
    <source>
        <dbReference type="PROSITE" id="PS52035"/>
    </source>
</evidence>
<dbReference type="GO" id="GO:0008270">
    <property type="term" value="F:zinc ion binding"/>
    <property type="evidence" value="ECO:0007669"/>
    <property type="project" value="InterPro"/>
</dbReference>
<dbReference type="EMBL" id="LR824022">
    <property type="protein sequence ID" value="CAH0591698.1"/>
    <property type="molecule type" value="Genomic_DNA"/>
</dbReference>
<comment type="similarity">
    <text evidence="2 3">Belongs to the peptidase M14 family.</text>
</comment>
<dbReference type="Proteomes" id="UP001154114">
    <property type="component" value="Chromosome 19"/>
</dbReference>
<dbReference type="InterPro" id="IPR000834">
    <property type="entry name" value="Peptidase_M14"/>
</dbReference>
<reference evidence="5" key="1">
    <citation type="submission" date="2021-12" db="EMBL/GenBank/DDBJ databases">
        <authorList>
            <person name="King R."/>
        </authorList>
    </citation>
    <scope>NUCLEOTIDE SEQUENCE</scope>
</reference>
<gene>
    <name evidence="5" type="ORF">CINC_LOCUS5293</name>
</gene>
<keyword evidence="6" id="KW-1185">Reference proteome</keyword>
<dbReference type="Pfam" id="PF00246">
    <property type="entry name" value="Peptidase_M14"/>
    <property type="match status" value="1"/>
</dbReference>
<dbReference type="AlphaFoldDB" id="A0A9P0BV60"/>
<dbReference type="GO" id="GO:0005615">
    <property type="term" value="C:extracellular space"/>
    <property type="evidence" value="ECO:0007669"/>
    <property type="project" value="TreeGrafter"/>
</dbReference>
<dbReference type="GO" id="GO:0006508">
    <property type="term" value="P:proteolysis"/>
    <property type="evidence" value="ECO:0007669"/>
    <property type="project" value="InterPro"/>
</dbReference>
<comment type="cofactor">
    <cofactor evidence="1">
        <name>Zn(2+)</name>
        <dbReference type="ChEBI" id="CHEBI:29105"/>
    </cofactor>
</comment>
<evidence type="ECO:0000256" key="2">
    <source>
        <dbReference type="ARBA" id="ARBA00005988"/>
    </source>
</evidence>
<organism evidence="5 6">
    <name type="scientific">Chrysodeixis includens</name>
    <name type="common">Soybean looper</name>
    <name type="synonym">Pseudoplusia includens</name>
    <dbReference type="NCBI Taxonomy" id="689277"/>
    <lineage>
        <taxon>Eukaryota</taxon>
        <taxon>Metazoa</taxon>
        <taxon>Ecdysozoa</taxon>
        <taxon>Arthropoda</taxon>
        <taxon>Hexapoda</taxon>
        <taxon>Insecta</taxon>
        <taxon>Pterygota</taxon>
        <taxon>Neoptera</taxon>
        <taxon>Endopterygota</taxon>
        <taxon>Lepidoptera</taxon>
        <taxon>Glossata</taxon>
        <taxon>Ditrysia</taxon>
        <taxon>Noctuoidea</taxon>
        <taxon>Noctuidae</taxon>
        <taxon>Plusiinae</taxon>
        <taxon>Chrysodeixis</taxon>
    </lineage>
</organism>
<name>A0A9P0BV60_CHRIL</name>
<feature type="domain" description="Peptidase M14" evidence="4">
    <location>
        <begin position="1"/>
        <end position="122"/>
    </location>
</feature>
<evidence type="ECO:0000313" key="6">
    <source>
        <dbReference type="Proteomes" id="UP001154114"/>
    </source>
</evidence>
<protein>
    <recommendedName>
        <fullName evidence="4">Peptidase M14 domain-containing protein</fullName>
    </recommendedName>
</protein>
<dbReference type="Gene3D" id="3.40.630.10">
    <property type="entry name" value="Zn peptidases"/>
    <property type="match status" value="1"/>
</dbReference>
<proteinExistence type="inferred from homology"/>
<dbReference type="OrthoDB" id="3626597at2759"/>
<evidence type="ECO:0000313" key="5">
    <source>
        <dbReference type="EMBL" id="CAH0591698.1"/>
    </source>
</evidence>